<feature type="domain" description="Fe2OG dioxygenase" evidence="7">
    <location>
        <begin position="251"/>
        <end position="349"/>
    </location>
</feature>
<evidence type="ECO:0000259" key="7">
    <source>
        <dbReference type="PROSITE" id="PS51471"/>
    </source>
</evidence>
<dbReference type="InterPro" id="IPR036249">
    <property type="entry name" value="Thioredoxin-like_sf"/>
</dbReference>
<dbReference type="Gene3D" id="2.60.120.620">
    <property type="entry name" value="q2cbj1_9rhob like domain"/>
    <property type="match status" value="1"/>
</dbReference>
<evidence type="ECO:0000256" key="2">
    <source>
        <dbReference type="ARBA" id="ARBA00022723"/>
    </source>
</evidence>
<evidence type="ECO:0000313" key="9">
    <source>
        <dbReference type="Proteomes" id="UP001244552"/>
    </source>
</evidence>
<keyword evidence="4" id="KW-0223">Dioxygenase</keyword>
<dbReference type="InterPro" id="IPR044862">
    <property type="entry name" value="Pro_4_hyd_alph_FE2OG_OXY"/>
</dbReference>
<keyword evidence="3" id="KW-0847">Vitamin C</keyword>
<evidence type="ECO:0000256" key="3">
    <source>
        <dbReference type="ARBA" id="ARBA00022896"/>
    </source>
</evidence>
<dbReference type="EMBL" id="JAUSVU010000032">
    <property type="protein sequence ID" value="MDQ0536825.1"/>
    <property type="molecule type" value="Genomic_DNA"/>
</dbReference>
<keyword evidence="6" id="KW-0408">Iron</keyword>
<dbReference type="InterPro" id="IPR005123">
    <property type="entry name" value="Oxoglu/Fe-dep_dioxygenase_dom"/>
</dbReference>
<keyword evidence="5" id="KW-0560">Oxidoreductase</keyword>
<proteinExistence type="predicted"/>
<protein>
    <submittedName>
        <fullName evidence="8">Peroxiredoxin</fullName>
    </submittedName>
</protein>
<organism evidence="8 9">
    <name type="scientific">Azospirillum picis</name>
    <dbReference type="NCBI Taxonomy" id="488438"/>
    <lineage>
        <taxon>Bacteria</taxon>
        <taxon>Pseudomonadati</taxon>
        <taxon>Pseudomonadota</taxon>
        <taxon>Alphaproteobacteria</taxon>
        <taxon>Rhodospirillales</taxon>
        <taxon>Azospirillaceae</taxon>
        <taxon>Azospirillum</taxon>
    </lineage>
</organism>
<evidence type="ECO:0000256" key="4">
    <source>
        <dbReference type="ARBA" id="ARBA00022964"/>
    </source>
</evidence>
<dbReference type="SMART" id="SM00702">
    <property type="entry name" value="P4Hc"/>
    <property type="match status" value="1"/>
</dbReference>
<name>A0ABU0MTL2_9PROT</name>
<evidence type="ECO:0000256" key="6">
    <source>
        <dbReference type="ARBA" id="ARBA00023004"/>
    </source>
</evidence>
<evidence type="ECO:0000313" key="8">
    <source>
        <dbReference type="EMBL" id="MDQ0536825.1"/>
    </source>
</evidence>
<dbReference type="RefSeq" id="WP_209990124.1">
    <property type="nucleotide sequence ID" value="NZ_JAGINO010000032.1"/>
</dbReference>
<dbReference type="PROSITE" id="PS51471">
    <property type="entry name" value="FE2OG_OXY"/>
    <property type="match status" value="1"/>
</dbReference>
<evidence type="ECO:0000256" key="5">
    <source>
        <dbReference type="ARBA" id="ARBA00023002"/>
    </source>
</evidence>
<reference evidence="8 9" key="1">
    <citation type="submission" date="2023-07" db="EMBL/GenBank/DDBJ databases">
        <title>Genomic Encyclopedia of Type Strains, Phase IV (KMG-IV): sequencing the most valuable type-strain genomes for metagenomic binning, comparative biology and taxonomic classification.</title>
        <authorList>
            <person name="Goeker M."/>
        </authorList>
    </citation>
    <scope>NUCLEOTIDE SEQUENCE [LARGE SCALE GENOMIC DNA]</scope>
    <source>
        <strain evidence="8 9">DSM 19922</strain>
    </source>
</reference>
<dbReference type="InterPro" id="IPR006620">
    <property type="entry name" value="Pro_4_hyd_alph"/>
</dbReference>
<dbReference type="Gene3D" id="3.40.30.10">
    <property type="entry name" value="Glutaredoxin"/>
    <property type="match status" value="1"/>
</dbReference>
<keyword evidence="9" id="KW-1185">Reference proteome</keyword>
<sequence>MLSLSAPGFLRPGDPAPWFVAETATNPRFHADTLGGRYILLGFLGSAAAEPAARALAALRARRHLFDDVTAAVFTVSSDPQDRERLAASYPGLRAFRDHDLAVARLYGAAVIRRSGSGDALVYRPHWLLLDPLLRVMATAGLDQTDALLDMVAGLPDLSLHAGTDLPAPVLILPRVFEPDFCRMLIGLYETHGGGESGFMREVDGRTVPVFDHRHKRRSDHTIADPAIRDAARTRIERRVLPEIRKAFQFRVTRMERYIVACYDAAEGGHFRAHRDNTTKGTAHRRFAVSINLNAEEFEGGELCFPEFGPRRYRPPTGGAVVFSCSLLHEAAPVTAGRRYAFLPFLYDEAGARQREANNGFLGEGVGAYRAATPAAEPVPSAPMAVADVTPAPL</sequence>
<dbReference type="Pfam" id="PF13640">
    <property type="entry name" value="2OG-FeII_Oxy_3"/>
    <property type="match status" value="1"/>
</dbReference>
<keyword evidence="2" id="KW-0479">Metal-binding</keyword>
<evidence type="ECO:0000256" key="1">
    <source>
        <dbReference type="ARBA" id="ARBA00001961"/>
    </source>
</evidence>
<comment type="cofactor">
    <cofactor evidence="1">
        <name>L-ascorbate</name>
        <dbReference type="ChEBI" id="CHEBI:38290"/>
    </cofactor>
</comment>
<dbReference type="Proteomes" id="UP001244552">
    <property type="component" value="Unassembled WGS sequence"/>
</dbReference>
<dbReference type="SUPFAM" id="SSF52833">
    <property type="entry name" value="Thioredoxin-like"/>
    <property type="match status" value="1"/>
</dbReference>
<comment type="caution">
    <text evidence="8">The sequence shown here is derived from an EMBL/GenBank/DDBJ whole genome shotgun (WGS) entry which is preliminary data.</text>
</comment>
<accession>A0ABU0MTL2</accession>
<gene>
    <name evidence="8" type="ORF">QO018_005723</name>
</gene>